<dbReference type="NCBIfam" id="TIGR04294">
    <property type="entry name" value="pre_pil_HX9DG"/>
    <property type="match status" value="1"/>
</dbReference>
<dbReference type="eggNOG" id="COG2165">
    <property type="taxonomic scope" value="Bacteria"/>
</dbReference>
<keyword evidence="1" id="KW-1133">Transmembrane helix</keyword>
<evidence type="ECO:0000313" key="3">
    <source>
        <dbReference type="EMBL" id="EAQ82480.1"/>
    </source>
</evidence>
<comment type="caution">
    <text evidence="3">The sequence shown here is derived from an EMBL/GenBank/DDBJ whole genome shotgun (WGS) entry which is preliminary data.</text>
</comment>
<dbReference type="InterPro" id="IPR012902">
    <property type="entry name" value="N_methyl_site"/>
</dbReference>
<keyword evidence="1" id="KW-0472">Membrane</keyword>
<keyword evidence="1" id="KW-0812">Transmembrane</keyword>
<dbReference type="STRING" id="314230.DSM3645_08782"/>
<organism evidence="3 4">
    <name type="scientific">Blastopirellula marina DSM 3645</name>
    <dbReference type="NCBI Taxonomy" id="314230"/>
    <lineage>
        <taxon>Bacteria</taxon>
        <taxon>Pseudomonadati</taxon>
        <taxon>Planctomycetota</taxon>
        <taxon>Planctomycetia</taxon>
        <taxon>Pirellulales</taxon>
        <taxon>Pirellulaceae</taxon>
        <taxon>Blastopirellula</taxon>
    </lineage>
</organism>
<dbReference type="InterPro" id="IPR011453">
    <property type="entry name" value="DUF1559"/>
</dbReference>
<dbReference type="SUPFAM" id="SSF54523">
    <property type="entry name" value="Pili subunits"/>
    <property type="match status" value="1"/>
</dbReference>
<evidence type="ECO:0000313" key="4">
    <source>
        <dbReference type="Proteomes" id="UP000004358"/>
    </source>
</evidence>
<evidence type="ECO:0000259" key="2">
    <source>
        <dbReference type="Pfam" id="PF07596"/>
    </source>
</evidence>
<dbReference type="Pfam" id="PF07963">
    <property type="entry name" value="N_methyl"/>
    <property type="match status" value="1"/>
</dbReference>
<protein>
    <recommendedName>
        <fullName evidence="2">DUF1559 domain-containing protein</fullName>
    </recommendedName>
</protein>
<dbReference type="RefSeq" id="WP_002655350.1">
    <property type="nucleotide sequence ID" value="NZ_CH672377.1"/>
</dbReference>
<dbReference type="OrthoDB" id="255848at2"/>
<accession>A3ZL47</accession>
<dbReference type="Gene3D" id="3.30.700.10">
    <property type="entry name" value="Glycoprotein, Type 4 Pilin"/>
    <property type="match status" value="1"/>
</dbReference>
<dbReference type="InterPro" id="IPR045584">
    <property type="entry name" value="Pilin-like"/>
</dbReference>
<feature type="domain" description="DUF1559" evidence="2">
    <location>
        <begin position="33"/>
        <end position="308"/>
    </location>
</feature>
<dbReference type="Pfam" id="PF07596">
    <property type="entry name" value="SBP_bac_10"/>
    <property type="match status" value="1"/>
</dbReference>
<name>A3ZL47_9BACT</name>
<dbReference type="NCBIfam" id="TIGR02532">
    <property type="entry name" value="IV_pilin_GFxxxE"/>
    <property type="match status" value="1"/>
</dbReference>
<reference evidence="3 4" key="1">
    <citation type="submission" date="2006-02" db="EMBL/GenBank/DDBJ databases">
        <authorList>
            <person name="Amann R."/>
            <person name="Ferriera S."/>
            <person name="Johnson J."/>
            <person name="Kravitz S."/>
            <person name="Halpern A."/>
            <person name="Remington K."/>
            <person name="Beeson K."/>
            <person name="Tran B."/>
            <person name="Rogers Y.-H."/>
            <person name="Friedman R."/>
            <person name="Venter J.C."/>
        </authorList>
    </citation>
    <scope>NUCLEOTIDE SEQUENCE [LARGE SCALE GENOMIC DNA]</scope>
    <source>
        <strain evidence="3 4">DSM 3645</strain>
    </source>
</reference>
<gene>
    <name evidence="3" type="ORF">DSM3645_08782</name>
</gene>
<dbReference type="HOGENOM" id="CLU_041661_0_0_0"/>
<dbReference type="PANTHER" id="PTHR30093:SF2">
    <property type="entry name" value="TYPE II SECRETION SYSTEM PROTEIN H"/>
    <property type="match status" value="1"/>
</dbReference>
<dbReference type="PANTHER" id="PTHR30093">
    <property type="entry name" value="GENERAL SECRETION PATHWAY PROTEIN G"/>
    <property type="match status" value="1"/>
</dbReference>
<dbReference type="AlphaFoldDB" id="A3ZL47"/>
<evidence type="ECO:0000256" key="1">
    <source>
        <dbReference type="SAM" id="Phobius"/>
    </source>
</evidence>
<dbReference type="EMBL" id="AANZ01000001">
    <property type="protein sequence ID" value="EAQ82480.1"/>
    <property type="molecule type" value="Genomic_DNA"/>
</dbReference>
<feature type="transmembrane region" description="Helical" evidence="1">
    <location>
        <begin position="12"/>
        <end position="32"/>
    </location>
</feature>
<dbReference type="PROSITE" id="PS00409">
    <property type="entry name" value="PROKAR_NTER_METHYL"/>
    <property type="match status" value="1"/>
</dbReference>
<proteinExistence type="predicted"/>
<sequence length="326" mass="34788">MIARGRAGFTLVELLVVIAIIAILIALLLPAVQMAREAARRIQCTNHLKQIGLGWHNHHDTFRFFPTGGYSQSVHPSFTGGRPEAGERQAAGWAFQILPFLEQQAIHEGAGGATDLERSSNAIGGVIPGYYCPSRRQPYAKALTNDFFCMGPDHASLPASASRKLTHGQTDYAASNADGTGILSHTWPGASSASCPTDTGSMKKNLLRFADATDGTSQTLLVAEKKVNRSKIGSESERESEGDNAGYVSGWVPGTSHNFDTVRSTTLDPRPDALNTDGQQRFGSSHPGGFTALLLDGSVRFIPFTVDMTAFANLGARSDGNPVSLD</sequence>
<dbReference type="InterPro" id="IPR027558">
    <property type="entry name" value="Pre_pil_HX9DG_C"/>
</dbReference>
<dbReference type="Proteomes" id="UP000004358">
    <property type="component" value="Unassembled WGS sequence"/>
</dbReference>